<proteinExistence type="predicted"/>
<accession>A0A098G624</accession>
<keyword evidence="2" id="KW-1185">Reference proteome</keyword>
<dbReference type="HOGENOM" id="CLU_1924928_0_0_6"/>
<dbReference type="STRING" id="1212491.LFA_1542"/>
<dbReference type="EMBL" id="LN614827">
    <property type="protein sequence ID" value="CEG56955.1"/>
    <property type="molecule type" value="Genomic_DNA"/>
</dbReference>
<dbReference type="InterPro" id="IPR049197">
    <property type="entry name" value="DUF6864"/>
</dbReference>
<gene>
    <name evidence="1" type="ORF">LFA_1542</name>
</gene>
<dbReference type="AlphaFoldDB" id="A0A098G624"/>
<sequence length="131" mass="14605">MNRVLPKVSSGEFDLLLTESLCFNPLEGLKINIPTSNENTGLPGRDITFDFVFKYDGNPSNNVINTSLKNNQVEILLNNFGSALISGILNPLTFQFGKVPIKLYFSGMLIEDQAKNLRMINFTVSIYQGKI</sequence>
<dbReference type="Proteomes" id="UP000032430">
    <property type="component" value="Chromosome I"/>
</dbReference>
<dbReference type="RefSeq" id="WP_045095530.1">
    <property type="nucleotide sequence ID" value="NZ_LN614827.1"/>
</dbReference>
<dbReference type="Pfam" id="PF21732">
    <property type="entry name" value="DUF6864"/>
    <property type="match status" value="1"/>
</dbReference>
<reference evidence="2" key="1">
    <citation type="submission" date="2014-09" db="EMBL/GenBank/DDBJ databases">
        <authorList>
            <person name="Gomez-Valero L."/>
        </authorList>
    </citation>
    <scope>NUCLEOTIDE SEQUENCE [LARGE SCALE GENOMIC DNA]</scope>
    <source>
        <strain evidence="2">ATCC700992</strain>
    </source>
</reference>
<dbReference type="OrthoDB" id="9996691at2"/>
<organism evidence="1 2">
    <name type="scientific">Legionella fallonii LLAP-10</name>
    <dbReference type="NCBI Taxonomy" id="1212491"/>
    <lineage>
        <taxon>Bacteria</taxon>
        <taxon>Pseudomonadati</taxon>
        <taxon>Pseudomonadota</taxon>
        <taxon>Gammaproteobacteria</taxon>
        <taxon>Legionellales</taxon>
        <taxon>Legionellaceae</taxon>
        <taxon>Legionella</taxon>
    </lineage>
</organism>
<name>A0A098G624_9GAMM</name>
<protein>
    <submittedName>
        <fullName evidence="1">Uncharacterized protein</fullName>
    </submittedName>
</protein>
<evidence type="ECO:0000313" key="1">
    <source>
        <dbReference type="EMBL" id="CEG56955.1"/>
    </source>
</evidence>
<dbReference type="KEGG" id="lfa:LFA_1542"/>
<evidence type="ECO:0000313" key="2">
    <source>
        <dbReference type="Proteomes" id="UP000032430"/>
    </source>
</evidence>